<sequence>MIWIIVIGFMIIGFVVQGRLKSKMEKYSKVPVDAGLTGREVAEKMLHDSGIHDVKVISVPGKLTDHYNPANKTVNLSPDVFNGRSIAAASIAAHECGHAIQHATGYAWLNMRTAMVPAVQFSSKLMNIIFWMAIFGMFVFSWNYELVMWIFIGAQAVVTLFSVVTLPVEYDATNRALAWLENANITSPATHEMAVDGLKWAARTYLVSALAAITVLLYYVMSMLGND</sequence>
<feature type="transmembrane region" description="Helical" evidence="1">
    <location>
        <begin position="148"/>
        <end position="168"/>
    </location>
</feature>
<organism evidence="2 3">
    <name type="scientific">Phaeocystidibacter marisrubri</name>
    <dbReference type="NCBI Taxonomy" id="1577780"/>
    <lineage>
        <taxon>Bacteria</taxon>
        <taxon>Pseudomonadati</taxon>
        <taxon>Bacteroidota</taxon>
        <taxon>Flavobacteriia</taxon>
        <taxon>Flavobacteriales</taxon>
        <taxon>Phaeocystidibacteraceae</taxon>
        <taxon>Phaeocystidibacter</taxon>
    </lineage>
</organism>
<evidence type="ECO:0000256" key="1">
    <source>
        <dbReference type="SAM" id="Phobius"/>
    </source>
</evidence>
<feature type="transmembrane region" description="Helical" evidence="1">
    <location>
        <begin position="125"/>
        <end position="142"/>
    </location>
</feature>
<keyword evidence="1" id="KW-0812">Transmembrane</keyword>
<comment type="caution">
    <text evidence="2">The sequence shown here is derived from an EMBL/GenBank/DDBJ whole genome shotgun (WGS) entry which is preliminary data.</text>
</comment>
<dbReference type="Pfam" id="PF04298">
    <property type="entry name" value="Zn_peptidase_2"/>
    <property type="match status" value="1"/>
</dbReference>
<evidence type="ECO:0000313" key="3">
    <source>
        <dbReference type="Proteomes" id="UP000484164"/>
    </source>
</evidence>
<keyword evidence="3" id="KW-1185">Reference proteome</keyword>
<proteinExistence type="predicted"/>
<keyword evidence="1" id="KW-1133">Transmembrane helix</keyword>
<accession>A0A6L3ZJM4</accession>
<keyword evidence="1" id="KW-0472">Membrane</keyword>
<name>A0A6L3ZJM4_9FLAO</name>
<dbReference type="InterPro" id="IPR007395">
    <property type="entry name" value="Zn_peptidase_2"/>
</dbReference>
<dbReference type="EMBL" id="WBVQ01000001">
    <property type="protein sequence ID" value="KAB2818144.1"/>
    <property type="molecule type" value="Genomic_DNA"/>
</dbReference>
<dbReference type="PANTHER" id="PTHR36434">
    <property type="entry name" value="MEMBRANE PROTEASE YUGP-RELATED"/>
    <property type="match status" value="1"/>
</dbReference>
<gene>
    <name evidence="2" type="ORF">F8C82_07005</name>
</gene>
<feature type="transmembrane region" description="Helical" evidence="1">
    <location>
        <begin position="200"/>
        <end position="221"/>
    </location>
</feature>
<reference evidence="2 3" key="1">
    <citation type="submission" date="2019-10" db="EMBL/GenBank/DDBJ databases">
        <title>Genome sequence of Phaeocystidibacter marisrubri JCM30614 (type strain).</title>
        <authorList>
            <person name="Bowman J.P."/>
        </authorList>
    </citation>
    <scope>NUCLEOTIDE SEQUENCE [LARGE SCALE GENOMIC DNA]</scope>
    <source>
        <strain evidence="2 3">JCM 30614</strain>
    </source>
</reference>
<dbReference type="OrthoDB" id="9784298at2"/>
<dbReference type="AlphaFoldDB" id="A0A6L3ZJM4"/>
<dbReference type="RefSeq" id="WP_151692832.1">
    <property type="nucleotide sequence ID" value="NZ_BMGX01000002.1"/>
</dbReference>
<evidence type="ECO:0000313" key="2">
    <source>
        <dbReference type="EMBL" id="KAB2818144.1"/>
    </source>
</evidence>
<dbReference type="PANTHER" id="PTHR36434:SF1">
    <property type="entry name" value="MEMBRANE PROTEASE YUGP-RELATED"/>
    <property type="match status" value="1"/>
</dbReference>
<dbReference type="Proteomes" id="UP000484164">
    <property type="component" value="Unassembled WGS sequence"/>
</dbReference>
<protein>
    <submittedName>
        <fullName evidence="2">Zinc metallopeptidase</fullName>
    </submittedName>
</protein>